<evidence type="ECO:0000313" key="3">
    <source>
        <dbReference type="EMBL" id="PWN03011.1"/>
    </source>
</evidence>
<protein>
    <recommendedName>
        <fullName evidence="5">Septum formation initiator</fullName>
    </recommendedName>
</protein>
<gene>
    <name evidence="3" type="ORF">DJ010_11605</name>
</gene>
<dbReference type="RefSeq" id="WP_109693813.1">
    <property type="nucleotide sequence ID" value="NZ_QGDD01000004.1"/>
</dbReference>
<comment type="caution">
    <text evidence="3">The sequence shown here is derived from an EMBL/GenBank/DDBJ whole genome shotgun (WGS) entry which is preliminary data.</text>
</comment>
<keyword evidence="2" id="KW-0472">Membrane</keyword>
<keyword evidence="2" id="KW-0812">Transmembrane</keyword>
<keyword evidence="2" id="KW-1133">Transmembrane helix</keyword>
<evidence type="ECO:0000256" key="2">
    <source>
        <dbReference type="SAM" id="Phobius"/>
    </source>
</evidence>
<evidence type="ECO:0000313" key="4">
    <source>
        <dbReference type="Proteomes" id="UP000245507"/>
    </source>
</evidence>
<evidence type="ECO:0008006" key="5">
    <source>
        <dbReference type="Google" id="ProtNLM"/>
    </source>
</evidence>
<dbReference type="Proteomes" id="UP000245507">
    <property type="component" value="Unassembled WGS sequence"/>
</dbReference>
<feature type="region of interest" description="Disordered" evidence="1">
    <location>
        <begin position="48"/>
        <end position="79"/>
    </location>
</feature>
<accession>A0A316THM2</accession>
<dbReference type="EMBL" id="QGDD01000004">
    <property type="protein sequence ID" value="PWN03011.1"/>
    <property type="molecule type" value="Genomic_DNA"/>
</dbReference>
<dbReference type="OrthoDB" id="3782348at2"/>
<name>A0A316THM2_9ACTN</name>
<organism evidence="3 4">
    <name type="scientific">Nocardioides silvaticus</name>
    <dbReference type="NCBI Taxonomy" id="2201891"/>
    <lineage>
        <taxon>Bacteria</taxon>
        <taxon>Bacillati</taxon>
        <taxon>Actinomycetota</taxon>
        <taxon>Actinomycetes</taxon>
        <taxon>Propionibacteriales</taxon>
        <taxon>Nocardioidaceae</taxon>
        <taxon>Nocardioides</taxon>
    </lineage>
</organism>
<feature type="transmembrane region" description="Helical" evidence="2">
    <location>
        <begin position="16"/>
        <end position="37"/>
    </location>
</feature>
<evidence type="ECO:0000256" key="1">
    <source>
        <dbReference type="SAM" id="MobiDB-lite"/>
    </source>
</evidence>
<sequence>MTGQGSAGSTEGRHRAGYVLVWVVGAIAAIAVGVLAVEIAGAGLRDRGPVGSSDLVGREDPSDLAPDPDDPKHADTITGDYGEFDVECQGVVIRGFEPRTAPGWRTVTFETGPDDDVDATFESADAIIEVEIYCNGGRPTLAEEEVGTRPDTDD</sequence>
<keyword evidence="4" id="KW-1185">Reference proteome</keyword>
<dbReference type="AlphaFoldDB" id="A0A316THM2"/>
<reference evidence="3 4" key="1">
    <citation type="submission" date="2018-05" db="EMBL/GenBank/DDBJ databases">
        <title>Nocardioides silvaticus genome.</title>
        <authorList>
            <person name="Li C."/>
            <person name="Wang G."/>
        </authorList>
    </citation>
    <scope>NUCLEOTIDE SEQUENCE [LARGE SCALE GENOMIC DNA]</scope>
    <source>
        <strain evidence="3 4">CCTCC AB 2018079</strain>
    </source>
</reference>
<proteinExistence type="predicted"/>